<reference evidence="2 3" key="1">
    <citation type="submission" date="2018-11" db="EMBL/GenBank/DDBJ databases">
        <title>Sequencing the genomes of 1000 actinobacteria strains.</title>
        <authorList>
            <person name="Klenk H.-P."/>
        </authorList>
    </citation>
    <scope>NUCLEOTIDE SEQUENCE [LARGE SCALE GENOMIC DNA]</scope>
    <source>
        <strain evidence="2 3">DSM 14418</strain>
    </source>
</reference>
<protein>
    <recommendedName>
        <fullName evidence="4">Sporulation related protein</fullName>
    </recommendedName>
</protein>
<feature type="compositionally biased region" description="Basic and acidic residues" evidence="1">
    <location>
        <begin position="36"/>
        <end position="49"/>
    </location>
</feature>
<name>A0A3N4Z9A1_9MICO</name>
<keyword evidence="3" id="KW-1185">Reference proteome</keyword>
<evidence type="ECO:0008006" key="4">
    <source>
        <dbReference type="Google" id="ProtNLM"/>
    </source>
</evidence>
<proteinExistence type="predicted"/>
<feature type="compositionally biased region" description="Gly residues" evidence="1">
    <location>
        <begin position="75"/>
        <end position="89"/>
    </location>
</feature>
<evidence type="ECO:0000313" key="3">
    <source>
        <dbReference type="Proteomes" id="UP000280726"/>
    </source>
</evidence>
<comment type="caution">
    <text evidence="2">The sequence shown here is derived from an EMBL/GenBank/DDBJ whole genome shotgun (WGS) entry which is preliminary data.</text>
</comment>
<dbReference type="EMBL" id="RKRA01000001">
    <property type="protein sequence ID" value="RPF28713.1"/>
    <property type="molecule type" value="Genomic_DNA"/>
</dbReference>
<organism evidence="2 3">
    <name type="scientific">Georgenia muralis</name>
    <dbReference type="NCBI Taxonomy" id="154117"/>
    <lineage>
        <taxon>Bacteria</taxon>
        <taxon>Bacillati</taxon>
        <taxon>Actinomycetota</taxon>
        <taxon>Actinomycetes</taxon>
        <taxon>Micrococcales</taxon>
        <taxon>Bogoriellaceae</taxon>
        <taxon>Georgenia</taxon>
    </lineage>
</organism>
<evidence type="ECO:0000313" key="2">
    <source>
        <dbReference type="EMBL" id="RPF28713.1"/>
    </source>
</evidence>
<sequence length="89" mass="9453">MSEQPEFYYDLATGEVQEGKVAGWTSRMGPYPSAEAARHAMDKVRTRNEEWEEDDAAWKGEPGADPSVEGTSDGSEGGTTGAGGSPQLS</sequence>
<dbReference type="Proteomes" id="UP000280726">
    <property type="component" value="Unassembled WGS sequence"/>
</dbReference>
<accession>A0A3N4Z9A1</accession>
<dbReference type="AlphaFoldDB" id="A0A3N4Z9A1"/>
<dbReference type="RefSeq" id="WP_211338865.1">
    <property type="nucleotide sequence ID" value="NZ_RKRA01000001.1"/>
</dbReference>
<gene>
    <name evidence="2" type="ORF">EDD32_3252</name>
</gene>
<evidence type="ECO:0000256" key="1">
    <source>
        <dbReference type="SAM" id="MobiDB-lite"/>
    </source>
</evidence>
<feature type="region of interest" description="Disordered" evidence="1">
    <location>
        <begin position="35"/>
        <end position="89"/>
    </location>
</feature>